<dbReference type="Gene3D" id="3.40.532.10">
    <property type="entry name" value="Peptidase C12, ubiquitin carboxyl-terminal hydrolase"/>
    <property type="match status" value="1"/>
</dbReference>
<keyword evidence="4 6" id="KW-0378">Hydrolase</keyword>
<dbReference type="Pfam" id="PF01088">
    <property type="entry name" value="Peptidase_C12"/>
    <property type="match status" value="1"/>
</dbReference>
<feature type="site" description="Transition state stabilizer" evidence="6">
    <location>
        <position position="192"/>
    </location>
</feature>
<proteinExistence type="inferred from homology"/>
<comment type="caution">
    <text evidence="10">The sequence shown here is derived from an EMBL/GenBank/DDBJ whole genome shotgun (WGS) entry which is preliminary data.</text>
</comment>
<dbReference type="PANTHER" id="PTHR10589:SF29">
    <property type="entry name" value="UBIQUITIN CARBOXYL-TERMINAL HYDROLASE"/>
    <property type="match status" value="1"/>
</dbReference>
<gene>
    <name evidence="10" type="ORF">HYALB_00001321</name>
</gene>
<feature type="region of interest" description="Disordered" evidence="8">
    <location>
        <begin position="282"/>
        <end position="303"/>
    </location>
</feature>
<dbReference type="PANTHER" id="PTHR10589">
    <property type="entry name" value="UBIQUITIN CARBOXYL-TERMINAL HYDROLASE"/>
    <property type="match status" value="1"/>
</dbReference>
<evidence type="ECO:0000256" key="5">
    <source>
        <dbReference type="ARBA" id="ARBA00022807"/>
    </source>
</evidence>
<evidence type="ECO:0000256" key="4">
    <source>
        <dbReference type="ARBA" id="ARBA00022801"/>
    </source>
</evidence>
<dbReference type="PRINTS" id="PR00707">
    <property type="entry name" value="UBCTHYDRLASE"/>
</dbReference>
<dbReference type="InterPro" id="IPR038765">
    <property type="entry name" value="Papain-like_cys_pep_sf"/>
</dbReference>
<evidence type="ECO:0000256" key="7">
    <source>
        <dbReference type="RuleBase" id="RU361215"/>
    </source>
</evidence>
<keyword evidence="5 6" id="KW-0788">Thiol protease</keyword>
<comment type="similarity">
    <text evidence="6 7">Belongs to the peptidase C12 family.</text>
</comment>
<feature type="site" description="Important for enzyme activity" evidence="6">
    <location>
        <position position="326"/>
    </location>
</feature>
<sequence>MTADTVMMDNVLVGEEVGEEVGGDIASPNIFSPHSMGRSSRDQPSSSTRALSEGYDSARDSVSPRKRMVPVVETQTPVKRPQRKRKTVTYNEEHNEASIAEGMRPLTFEERQEWKGWVELESDPMIFNYILREYGVKDVKIQEVFSLDDMELAALPQPVYGLIFLFRYRDEDEDDDSGETRKCPRHVWFANQTTNNACATVALMNIVMNAPDIELGEILTEFKNETKQLKPAYRGKSLSENIFIRTIHNSFARSVRLIMSRRMDVLNADLWIENEFKKWEKSSKTPKRKKTSKAPPTRRKKKTNNEDLAYHFIAFVPIKDEVWRFDGLQRQPLNLGKANFNWLSVARESMQMHIAQHEEDGVQFNLLSLCKSPVSSPPSQIATSMQAVIACEERLNAVEENWRISAPSTLPPMKNEPDEEYGLTKENLLKARLEKSAEDAIDDAGLDIQSLIRVYENFILELKQIRGYYRSEKFCIEDENQEMARRMKDHTGVVYDAVKTLHEAGVLKDIVHDLEKGRGGS</sequence>
<evidence type="ECO:0000256" key="8">
    <source>
        <dbReference type="SAM" id="MobiDB-lite"/>
    </source>
</evidence>
<keyword evidence="2 6" id="KW-0645">Protease</keyword>
<dbReference type="InterPro" id="IPR001578">
    <property type="entry name" value="Peptidase_C12_UCH"/>
</dbReference>
<feature type="active site" description="Proton donor" evidence="6">
    <location>
        <position position="311"/>
    </location>
</feature>
<dbReference type="FunFam" id="3.40.532.10:FF:000010">
    <property type="entry name" value="Ubiquitin carboxyl-terminal hydrolase"/>
    <property type="match status" value="1"/>
</dbReference>
<dbReference type="InterPro" id="IPR036959">
    <property type="entry name" value="Peptidase_C12_UCH_sf"/>
</dbReference>
<name>A0A9N9Q469_9HELO</name>
<feature type="active site" description="Nucleophile" evidence="6">
    <location>
        <position position="198"/>
    </location>
</feature>
<dbReference type="PROSITE" id="PS52048">
    <property type="entry name" value="UCH_DOMAIN"/>
    <property type="match status" value="1"/>
</dbReference>
<dbReference type="GO" id="GO:0006511">
    <property type="term" value="P:ubiquitin-dependent protein catabolic process"/>
    <property type="evidence" value="ECO:0007669"/>
    <property type="project" value="UniProtKB-UniRule"/>
</dbReference>
<feature type="compositionally biased region" description="Basic residues" evidence="8">
    <location>
        <begin position="284"/>
        <end position="302"/>
    </location>
</feature>
<dbReference type="SUPFAM" id="SSF54001">
    <property type="entry name" value="Cysteine proteinases"/>
    <property type="match status" value="1"/>
</dbReference>
<evidence type="ECO:0000256" key="2">
    <source>
        <dbReference type="ARBA" id="ARBA00022670"/>
    </source>
</evidence>
<dbReference type="Proteomes" id="UP000701801">
    <property type="component" value="Unassembled WGS sequence"/>
</dbReference>
<evidence type="ECO:0000256" key="6">
    <source>
        <dbReference type="PROSITE-ProRule" id="PRU01393"/>
    </source>
</evidence>
<accession>A0A9N9Q469</accession>
<comment type="catalytic activity">
    <reaction evidence="1 6 7">
        <text>Thiol-dependent hydrolysis of ester, thioester, amide, peptide and isopeptide bonds formed by the C-terminal Gly of ubiquitin (a 76-residue protein attached to proteins as an intracellular targeting signal).</text>
        <dbReference type="EC" id="3.4.19.12"/>
    </reaction>
</comment>
<dbReference type="EC" id="3.4.19.12" evidence="7"/>
<evidence type="ECO:0000259" key="9">
    <source>
        <dbReference type="PROSITE" id="PS52048"/>
    </source>
</evidence>
<evidence type="ECO:0000313" key="11">
    <source>
        <dbReference type="Proteomes" id="UP000701801"/>
    </source>
</evidence>
<dbReference type="EMBL" id="CAJVRM010000057">
    <property type="protein sequence ID" value="CAG8972901.1"/>
    <property type="molecule type" value="Genomic_DNA"/>
</dbReference>
<evidence type="ECO:0000313" key="10">
    <source>
        <dbReference type="EMBL" id="CAG8972901.1"/>
    </source>
</evidence>
<dbReference type="AlphaFoldDB" id="A0A9N9Q469"/>
<evidence type="ECO:0000256" key="3">
    <source>
        <dbReference type="ARBA" id="ARBA00022786"/>
    </source>
</evidence>
<dbReference type="OrthoDB" id="1924260at2759"/>
<keyword evidence="3 6" id="KW-0833">Ubl conjugation pathway</keyword>
<feature type="domain" description="UCH catalytic" evidence="9">
    <location>
        <begin position="116"/>
        <end position="371"/>
    </location>
</feature>
<feature type="region of interest" description="Disordered" evidence="8">
    <location>
        <begin position="18"/>
        <end position="67"/>
    </location>
</feature>
<keyword evidence="11" id="KW-1185">Reference proteome</keyword>
<evidence type="ECO:0000256" key="1">
    <source>
        <dbReference type="ARBA" id="ARBA00000707"/>
    </source>
</evidence>
<organism evidence="10 11">
    <name type="scientific">Hymenoscyphus albidus</name>
    <dbReference type="NCBI Taxonomy" id="595503"/>
    <lineage>
        <taxon>Eukaryota</taxon>
        <taxon>Fungi</taxon>
        <taxon>Dikarya</taxon>
        <taxon>Ascomycota</taxon>
        <taxon>Pezizomycotina</taxon>
        <taxon>Leotiomycetes</taxon>
        <taxon>Helotiales</taxon>
        <taxon>Helotiaceae</taxon>
        <taxon>Hymenoscyphus</taxon>
    </lineage>
</organism>
<dbReference type="GO" id="GO:0004843">
    <property type="term" value="F:cysteine-type deubiquitinase activity"/>
    <property type="evidence" value="ECO:0007669"/>
    <property type="project" value="UniProtKB-UniRule"/>
</dbReference>
<dbReference type="GO" id="GO:0005737">
    <property type="term" value="C:cytoplasm"/>
    <property type="evidence" value="ECO:0007669"/>
    <property type="project" value="TreeGrafter"/>
</dbReference>
<reference evidence="10" key="1">
    <citation type="submission" date="2021-07" db="EMBL/GenBank/DDBJ databases">
        <authorList>
            <person name="Durling M."/>
        </authorList>
    </citation>
    <scope>NUCLEOTIDE SEQUENCE</scope>
</reference>
<dbReference type="GO" id="GO:0016579">
    <property type="term" value="P:protein deubiquitination"/>
    <property type="evidence" value="ECO:0007669"/>
    <property type="project" value="TreeGrafter"/>
</dbReference>
<protein>
    <recommendedName>
        <fullName evidence="7">Ubiquitin carboxyl-terminal hydrolase</fullName>
        <ecNumber evidence="7">3.4.19.12</ecNumber>
    </recommendedName>
</protein>